<dbReference type="PIRSF" id="PIRSF017834">
    <property type="entry name" value="NADH-UbQ_OxRdtase_b14.5b"/>
    <property type="match status" value="1"/>
</dbReference>
<evidence type="ECO:0000256" key="11">
    <source>
        <dbReference type="PIRNR" id="PIRNR017834"/>
    </source>
</evidence>
<keyword evidence="7 11" id="KW-0249">Electron transport</keyword>
<evidence type="ECO:0000256" key="10">
    <source>
        <dbReference type="ARBA" id="ARBA00023136"/>
    </source>
</evidence>
<evidence type="ECO:0000256" key="8">
    <source>
        <dbReference type="ARBA" id="ARBA00022989"/>
    </source>
</evidence>
<dbReference type="GO" id="GO:0005743">
    <property type="term" value="C:mitochondrial inner membrane"/>
    <property type="evidence" value="ECO:0007669"/>
    <property type="project" value="UniProtKB-SubCell"/>
</dbReference>
<evidence type="ECO:0000256" key="2">
    <source>
        <dbReference type="ARBA" id="ARBA00008674"/>
    </source>
</evidence>
<organism evidence="13 14">
    <name type="scientific">Gryllus longicercus</name>
    <dbReference type="NCBI Taxonomy" id="2509291"/>
    <lineage>
        <taxon>Eukaryota</taxon>
        <taxon>Metazoa</taxon>
        <taxon>Ecdysozoa</taxon>
        <taxon>Arthropoda</taxon>
        <taxon>Hexapoda</taxon>
        <taxon>Insecta</taxon>
        <taxon>Pterygota</taxon>
        <taxon>Neoptera</taxon>
        <taxon>Polyneoptera</taxon>
        <taxon>Orthoptera</taxon>
        <taxon>Ensifera</taxon>
        <taxon>Gryllidea</taxon>
        <taxon>Grylloidea</taxon>
        <taxon>Gryllidae</taxon>
        <taxon>Gryllinae</taxon>
        <taxon>Gryllus</taxon>
    </lineage>
</organism>
<name>A0AAN9VXN7_9ORTH</name>
<keyword evidence="6 11" id="KW-0999">Mitochondrion inner membrane</keyword>
<keyword evidence="14" id="KW-1185">Reference proteome</keyword>
<protein>
    <recommendedName>
        <fullName evidence="11">NADH dehydrogenase [ubiquinone] 1 subunit C2</fullName>
    </recommendedName>
</protein>
<keyword evidence="5 12" id="KW-0812">Transmembrane</keyword>
<evidence type="ECO:0000256" key="12">
    <source>
        <dbReference type="SAM" id="Phobius"/>
    </source>
</evidence>
<gene>
    <name evidence="13" type="ORF">R5R35_013638</name>
</gene>
<keyword evidence="10 11" id="KW-0472">Membrane</keyword>
<keyword evidence="8 12" id="KW-1133">Transmembrane helix</keyword>
<proteinExistence type="inferred from homology"/>
<keyword evidence="9 11" id="KW-0496">Mitochondrion</keyword>
<dbReference type="AlphaFoldDB" id="A0AAN9VXN7"/>
<evidence type="ECO:0000256" key="4">
    <source>
        <dbReference type="ARBA" id="ARBA00022660"/>
    </source>
</evidence>
<accession>A0AAN9VXN7</accession>
<comment type="similarity">
    <text evidence="2 11">Belongs to the complex I NDUFC2 subunit family.</text>
</comment>
<dbReference type="Proteomes" id="UP001378592">
    <property type="component" value="Unassembled WGS sequence"/>
</dbReference>
<dbReference type="PANTHER" id="PTHR13099">
    <property type="entry name" value="NADH-UBIQUINONE OXIDOREDUCTASE SUBUNIT B14.5B"/>
    <property type="match status" value="1"/>
</dbReference>
<comment type="subcellular location">
    <subcellularLocation>
        <location evidence="1">Mitochondrion inner membrane</location>
        <topology evidence="1">Single-pass membrane protein</topology>
        <orientation evidence="1">Matrix side</orientation>
    </subcellularLocation>
</comment>
<dbReference type="Pfam" id="PF06374">
    <property type="entry name" value="NDUF_C2"/>
    <property type="match status" value="1"/>
</dbReference>
<keyword evidence="3 11" id="KW-0813">Transport</keyword>
<comment type="caution">
    <text evidence="13">The sequence shown here is derived from an EMBL/GenBank/DDBJ whole genome shotgun (WGS) entry which is preliminary data.</text>
</comment>
<sequence>MTSPLELLTPKDREEPLLSTYYGSVACGTIGFIIACAMNGVARRPIYSGIQKHIGFVTLGIVGGHFVEKQRAIYFAERDAVFRHYVELHPEDFPAPERKKYAEIFRPWLPVR</sequence>
<dbReference type="InterPro" id="IPR009423">
    <property type="entry name" value="NDUC2"/>
</dbReference>
<evidence type="ECO:0000256" key="3">
    <source>
        <dbReference type="ARBA" id="ARBA00022448"/>
    </source>
</evidence>
<evidence type="ECO:0000313" key="14">
    <source>
        <dbReference type="Proteomes" id="UP001378592"/>
    </source>
</evidence>
<feature type="transmembrane region" description="Helical" evidence="12">
    <location>
        <begin position="20"/>
        <end position="42"/>
    </location>
</feature>
<evidence type="ECO:0000256" key="5">
    <source>
        <dbReference type="ARBA" id="ARBA00022692"/>
    </source>
</evidence>
<evidence type="ECO:0000313" key="13">
    <source>
        <dbReference type="EMBL" id="KAK7868337.1"/>
    </source>
</evidence>
<evidence type="ECO:0000256" key="9">
    <source>
        <dbReference type="ARBA" id="ARBA00023128"/>
    </source>
</evidence>
<keyword evidence="4 11" id="KW-0679">Respiratory chain</keyword>
<comment type="function">
    <text evidence="11">Accessory subunit of the mitochondrial membrane respiratory chain NADH dehydrogenase (Complex I), that is believed not to be involved in catalysis. Complex I functions in the transfer of electrons from NADH to the respiratory chain. The immediate electron acceptor for the enzyme is believed to be ubiquinone.</text>
</comment>
<evidence type="ECO:0000256" key="7">
    <source>
        <dbReference type="ARBA" id="ARBA00022982"/>
    </source>
</evidence>
<reference evidence="13 14" key="1">
    <citation type="submission" date="2024-03" db="EMBL/GenBank/DDBJ databases">
        <title>The genome assembly and annotation of the cricket Gryllus longicercus Weissman &amp; Gray.</title>
        <authorList>
            <person name="Szrajer S."/>
            <person name="Gray D."/>
            <person name="Ylla G."/>
        </authorList>
    </citation>
    <scope>NUCLEOTIDE SEQUENCE [LARGE SCALE GENOMIC DNA]</scope>
    <source>
        <strain evidence="13">DAG 2021-001</strain>
        <tissue evidence="13">Whole body minus gut</tissue>
    </source>
</reference>
<dbReference type="EMBL" id="JAZDUA010000096">
    <property type="protein sequence ID" value="KAK7868337.1"/>
    <property type="molecule type" value="Genomic_DNA"/>
</dbReference>
<evidence type="ECO:0000256" key="6">
    <source>
        <dbReference type="ARBA" id="ARBA00022792"/>
    </source>
</evidence>
<evidence type="ECO:0000256" key="1">
    <source>
        <dbReference type="ARBA" id="ARBA00004298"/>
    </source>
</evidence>
<dbReference type="PANTHER" id="PTHR13099:SF0">
    <property type="entry name" value="NADH DEHYDROGENASE [UBIQUINONE] 1 SUBUNIT C2-RELATED"/>
    <property type="match status" value="1"/>
</dbReference>
<dbReference type="GO" id="GO:0006120">
    <property type="term" value="P:mitochondrial electron transport, NADH to ubiquinone"/>
    <property type="evidence" value="ECO:0007669"/>
    <property type="project" value="InterPro"/>
</dbReference>